<sequence length="235" mass="26388">MNILDLKKHWLDGEPRIERDGNGTRIKAAHRLPSSGHEQRIAFWLIALFLALYVLISEYAPDMVSDPEANFLLEFAAFVVMALSNAFEALAEVARAQPQDVPLENLRGWMLALYCIGGAFLFLNFGPYSLYTWLADREHVTIIVDDDQVSVRHSVLRFPKRIAREAVEDVLILPNHRTGHDVMLQHEGGLTRLASVHGDLTRPTLIKHCVERALDAGGSIRSETDSRGPKRIETG</sequence>
<evidence type="ECO:0000256" key="1">
    <source>
        <dbReference type="SAM" id="Phobius"/>
    </source>
</evidence>
<accession>A0A3N2QEJ1</accession>
<dbReference type="Proteomes" id="UP000268016">
    <property type="component" value="Unassembled WGS sequence"/>
</dbReference>
<protein>
    <recommendedName>
        <fullName evidence="4">PH domain-containing protein</fullName>
    </recommendedName>
</protein>
<dbReference type="EMBL" id="RDRB01000018">
    <property type="protein sequence ID" value="ROT93630.1"/>
    <property type="molecule type" value="Genomic_DNA"/>
</dbReference>
<keyword evidence="1" id="KW-0812">Transmembrane</keyword>
<keyword evidence="3" id="KW-1185">Reference proteome</keyword>
<gene>
    <name evidence="2" type="ORF">EAT49_20790</name>
</gene>
<organism evidence="2 3">
    <name type="scientific">Histidinibacterium lentulum</name>
    <dbReference type="NCBI Taxonomy" id="2480588"/>
    <lineage>
        <taxon>Bacteria</taxon>
        <taxon>Pseudomonadati</taxon>
        <taxon>Pseudomonadota</taxon>
        <taxon>Alphaproteobacteria</taxon>
        <taxon>Rhodobacterales</taxon>
        <taxon>Paracoccaceae</taxon>
        <taxon>Histidinibacterium</taxon>
    </lineage>
</organism>
<evidence type="ECO:0000313" key="3">
    <source>
        <dbReference type="Proteomes" id="UP000268016"/>
    </source>
</evidence>
<dbReference type="RefSeq" id="WP_123644204.1">
    <property type="nucleotide sequence ID" value="NZ_ML119097.1"/>
</dbReference>
<name>A0A3N2QEJ1_9RHOB</name>
<dbReference type="OrthoDB" id="7840257at2"/>
<evidence type="ECO:0000313" key="2">
    <source>
        <dbReference type="EMBL" id="ROT93630.1"/>
    </source>
</evidence>
<comment type="caution">
    <text evidence="2">The sequence shown here is derived from an EMBL/GenBank/DDBJ whole genome shotgun (WGS) entry which is preliminary data.</text>
</comment>
<evidence type="ECO:0008006" key="4">
    <source>
        <dbReference type="Google" id="ProtNLM"/>
    </source>
</evidence>
<proteinExistence type="predicted"/>
<feature type="transmembrane region" description="Helical" evidence="1">
    <location>
        <begin position="71"/>
        <end position="91"/>
    </location>
</feature>
<feature type="transmembrane region" description="Helical" evidence="1">
    <location>
        <begin position="41"/>
        <end position="59"/>
    </location>
</feature>
<reference evidence="2 3" key="1">
    <citation type="submission" date="2018-10" db="EMBL/GenBank/DDBJ databases">
        <title>Histidinibacterium lentulum gen. nov., sp. nov., a marine bacterium from the culture broth of Picochlorum sp. 122.</title>
        <authorList>
            <person name="Wang G."/>
        </authorList>
    </citation>
    <scope>NUCLEOTIDE SEQUENCE [LARGE SCALE GENOMIC DNA]</scope>
    <source>
        <strain evidence="2 3">B17</strain>
    </source>
</reference>
<dbReference type="AlphaFoldDB" id="A0A3N2QEJ1"/>
<keyword evidence="1" id="KW-0472">Membrane</keyword>
<feature type="transmembrane region" description="Helical" evidence="1">
    <location>
        <begin position="111"/>
        <end position="131"/>
    </location>
</feature>
<keyword evidence="1" id="KW-1133">Transmembrane helix</keyword>